<dbReference type="AlphaFoldDB" id="A0A1G7B067"/>
<dbReference type="RefSeq" id="WP_090147826.1">
    <property type="nucleotide sequence ID" value="NZ_FNAN01000004.1"/>
</dbReference>
<gene>
    <name evidence="1" type="ORF">SAMN04487996_10429</name>
</gene>
<evidence type="ECO:0000313" key="2">
    <source>
        <dbReference type="Proteomes" id="UP000198748"/>
    </source>
</evidence>
<protein>
    <submittedName>
        <fullName evidence="1">Uncharacterized protein</fullName>
    </submittedName>
</protein>
<dbReference type="EMBL" id="FNAN01000004">
    <property type="protein sequence ID" value="SDE20342.1"/>
    <property type="molecule type" value="Genomic_DNA"/>
</dbReference>
<proteinExistence type="predicted"/>
<dbReference type="Proteomes" id="UP000198748">
    <property type="component" value="Unassembled WGS sequence"/>
</dbReference>
<keyword evidence="2" id="KW-1185">Reference proteome</keyword>
<dbReference type="OrthoDB" id="9832223at2"/>
<sequence>MSFTVYTRDDDDLIEITLSSVPFTGSAKKAYWGWMSTPDMLVEAQIVVLQGSAEFAAGAKVVADFRSGNSQPMFLYMAERDTEPLKTVWYATSDDNGQIGPDQVFSVIGVVNGWRVYRSKSKTYFSTTTEFRIS</sequence>
<name>A0A1G7B067_9BACT</name>
<evidence type="ECO:0000313" key="1">
    <source>
        <dbReference type="EMBL" id="SDE20342.1"/>
    </source>
</evidence>
<accession>A0A1G7B067</accession>
<dbReference type="STRING" id="659014.SAMN04487996_10429"/>
<organism evidence="1 2">
    <name type="scientific">Dyadobacter soli</name>
    <dbReference type="NCBI Taxonomy" id="659014"/>
    <lineage>
        <taxon>Bacteria</taxon>
        <taxon>Pseudomonadati</taxon>
        <taxon>Bacteroidota</taxon>
        <taxon>Cytophagia</taxon>
        <taxon>Cytophagales</taxon>
        <taxon>Spirosomataceae</taxon>
        <taxon>Dyadobacter</taxon>
    </lineage>
</organism>
<reference evidence="2" key="1">
    <citation type="submission" date="2016-10" db="EMBL/GenBank/DDBJ databases">
        <authorList>
            <person name="Varghese N."/>
            <person name="Submissions S."/>
        </authorList>
    </citation>
    <scope>NUCLEOTIDE SEQUENCE [LARGE SCALE GENOMIC DNA]</scope>
    <source>
        <strain evidence="2">DSM 25329</strain>
    </source>
</reference>